<evidence type="ECO:0000313" key="4">
    <source>
        <dbReference type="EMBL" id="SHO59878.1"/>
    </source>
</evidence>
<dbReference type="Proteomes" id="UP000186406">
    <property type="component" value="Unassembled WGS sequence"/>
</dbReference>
<protein>
    <submittedName>
        <fullName evidence="4">Transcriptional regulator, XRE family with cupin sensor</fullName>
    </submittedName>
</protein>
<gene>
    <name evidence="4" type="ORF">SAMN02745172_00097</name>
</gene>
<feature type="region of interest" description="Disordered" evidence="2">
    <location>
        <begin position="1"/>
        <end position="31"/>
    </location>
</feature>
<dbReference type="EMBL" id="FRXO01000001">
    <property type="protein sequence ID" value="SHO59878.1"/>
    <property type="molecule type" value="Genomic_DNA"/>
</dbReference>
<dbReference type="AlphaFoldDB" id="A0A1M7Z4K3"/>
<dbReference type="InterPro" id="IPR001387">
    <property type="entry name" value="Cro/C1-type_HTH"/>
</dbReference>
<keyword evidence="5" id="KW-1185">Reference proteome</keyword>
<organism evidence="4 5">
    <name type="scientific">Pseudoxanthobacter soli DSM 19599</name>
    <dbReference type="NCBI Taxonomy" id="1123029"/>
    <lineage>
        <taxon>Bacteria</taxon>
        <taxon>Pseudomonadati</taxon>
        <taxon>Pseudomonadota</taxon>
        <taxon>Alphaproteobacteria</taxon>
        <taxon>Hyphomicrobiales</taxon>
        <taxon>Segnochrobactraceae</taxon>
        <taxon>Pseudoxanthobacter</taxon>
    </lineage>
</organism>
<dbReference type="InterPro" id="IPR014710">
    <property type="entry name" value="RmlC-like_jellyroll"/>
</dbReference>
<dbReference type="Gene3D" id="1.10.260.40">
    <property type="entry name" value="lambda repressor-like DNA-binding domains"/>
    <property type="match status" value="1"/>
</dbReference>
<dbReference type="Pfam" id="PF07883">
    <property type="entry name" value="Cupin_2"/>
    <property type="match status" value="1"/>
</dbReference>
<dbReference type="PANTHER" id="PTHR46797">
    <property type="entry name" value="HTH-TYPE TRANSCRIPTIONAL REGULATOR"/>
    <property type="match status" value="1"/>
</dbReference>
<dbReference type="GO" id="GO:0005829">
    <property type="term" value="C:cytosol"/>
    <property type="evidence" value="ECO:0007669"/>
    <property type="project" value="TreeGrafter"/>
</dbReference>
<evidence type="ECO:0000313" key="5">
    <source>
        <dbReference type="Proteomes" id="UP000186406"/>
    </source>
</evidence>
<dbReference type="Pfam" id="PF01381">
    <property type="entry name" value="HTH_3"/>
    <property type="match status" value="1"/>
</dbReference>
<dbReference type="GO" id="GO:0003700">
    <property type="term" value="F:DNA-binding transcription factor activity"/>
    <property type="evidence" value="ECO:0007669"/>
    <property type="project" value="TreeGrafter"/>
</dbReference>
<feature type="domain" description="HTH cro/C1-type" evidence="3">
    <location>
        <begin position="45"/>
        <end position="99"/>
    </location>
</feature>
<dbReference type="GO" id="GO:0003677">
    <property type="term" value="F:DNA binding"/>
    <property type="evidence" value="ECO:0007669"/>
    <property type="project" value="UniProtKB-KW"/>
</dbReference>
<dbReference type="SUPFAM" id="SSF47413">
    <property type="entry name" value="lambda repressor-like DNA-binding domains"/>
    <property type="match status" value="1"/>
</dbReference>
<name>A0A1M7Z4K3_9HYPH</name>
<dbReference type="PANTHER" id="PTHR46797:SF1">
    <property type="entry name" value="METHYLPHOSPHONATE SYNTHASE"/>
    <property type="match status" value="1"/>
</dbReference>
<evidence type="ECO:0000259" key="3">
    <source>
        <dbReference type="PROSITE" id="PS50943"/>
    </source>
</evidence>
<dbReference type="InterPro" id="IPR013096">
    <property type="entry name" value="Cupin_2"/>
</dbReference>
<dbReference type="SMART" id="SM00530">
    <property type="entry name" value="HTH_XRE"/>
    <property type="match status" value="1"/>
</dbReference>
<dbReference type="SUPFAM" id="SSF51182">
    <property type="entry name" value="RmlC-like cupins"/>
    <property type="match status" value="1"/>
</dbReference>
<keyword evidence="1" id="KW-0238">DNA-binding</keyword>
<sequence>MSRNGDLRPGGNGGVSEPDGGDLTTGSSAPAVEGRTLEQAIGVQVRAFRRTLDLTVSDLAGAAGISVGTLSKIENGQISPSLSTLQGLATALNVPITALFSAFEEKRGCSFVRAGQGVIIDRRGTKVGHRYELLGHALGGDMVVEPYLIELSEEAEPYTAFRHEGTELIYMLTGEVLYRHADRLYHLRPGDTLMFDSAAAHGPEQLLVRPMTYLSIIVYRRETA</sequence>
<dbReference type="Gene3D" id="2.60.120.10">
    <property type="entry name" value="Jelly Rolls"/>
    <property type="match status" value="1"/>
</dbReference>
<evidence type="ECO:0000256" key="1">
    <source>
        <dbReference type="ARBA" id="ARBA00023125"/>
    </source>
</evidence>
<dbReference type="STRING" id="1123029.SAMN02745172_00097"/>
<proteinExistence type="predicted"/>
<dbReference type="PROSITE" id="PS50943">
    <property type="entry name" value="HTH_CROC1"/>
    <property type="match status" value="1"/>
</dbReference>
<dbReference type="CDD" id="cd02209">
    <property type="entry name" value="cupin_XRE_C"/>
    <property type="match status" value="1"/>
</dbReference>
<dbReference type="InterPro" id="IPR011051">
    <property type="entry name" value="RmlC_Cupin_sf"/>
</dbReference>
<accession>A0A1M7Z4K3</accession>
<dbReference type="InterPro" id="IPR010982">
    <property type="entry name" value="Lambda_DNA-bd_dom_sf"/>
</dbReference>
<reference evidence="4 5" key="1">
    <citation type="submission" date="2016-12" db="EMBL/GenBank/DDBJ databases">
        <authorList>
            <person name="Song W.-J."/>
            <person name="Kurnit D.M."/>
        </authorList>
    </citation>
    <scope>NUCLEOTIDE SEQUENCE [LARGE SCALE GENOMIC DNA]</scope>
    <source>
        <strain evidence="4 5">DSM 19599</strain>
    </source>
</reference>
<dbReference type="InterPro" id="IPR050807">
    <property type="entry name" value="TransReg_Diox_bact_type"/>
</dbReference>
<dbReference type="CDD" id="cd00093">
    <property type="entry name" value="HTH_XRE"/>
    <property type="match status" value="1"/>
</dbReference>
<evidence type="ECO:0000256" key="2">
    <source>
        <dbReference type="SAM" id="MobiDB-lite"/>
    </source>
</evidence>